<dbReference type="Proteomes" id="UP000011087">
    <property type="component" value="Unassembled WGS sequence"/>
</dbReference>
<dbReference type="PaxDb" id="55529-EKX49542"/>
<evidence type="ECO:0000256" key="2">
    <source>
        <dbReference type="SAM" id="MobiDB-lite"/>
    </source>
</evidence>
<dbReference type="AlphaFoldDB" id="L1JM85"/>
<evidence type="ECO:0000313" key="3">
    <source>
        <dbReference type="EMBL" id="EKX49542.1"/>
    </source>
</evidence>
<accession>L1JM85</accession>
<name>L1JM85_GUITC</name>
<keyword evidence="5" id="KW-1185">Reference proteome</keyword>
<feature type="region of interest" description="Disordered" evidence="2">
    <location>
        <begin position="600"/>
        <end position="639"/>
    </location>
</feature>
<feature type="coiled-coil region" evidence="1">
    <location>
        <begin position="13"/>
        <end position="40"/>
    </location>
</feature>
<gene>
    <name evidence="3" type="ORF">GUITHDRAFT_135755</name>
</gene>
<feature type="region of interest" description="Disordered" evidence="2">
    <location>
        <begin position="298"/>
        <end position="320"/>
    </location>
</feature>
<evidence type="ECO:0000313" key="5">
    <source>
        <dbReference type="Proteomes" id="UP000011087"/>
    </source>
</evidence>
<dbReference type="EMBL" id="JH992981">
    <property type="protein sequence ID" value="EKX49542.1"/>
    <property type="molecule type" value="Genomic_DNA"/>
</dbReference>
<dbReference type="HOGENOM" id="CLU_383321_0_0_1"/>
<dbReference type="KEGG" id="gtt:GUITHDRAFT_135755"/>
<reference evidence="3 5" key="1">
    <citation type="journal article" date="2012" name="Nature">
        <title>Algal genomes reveal evolutionary mosaicism and the fate of nucleomorphs.</title>
        <authorList>
            <consortium name="DOE Joint Genome Institute"/>
            <person name="Curtis B.A."/>
            <person name="Tanifuji G."/>
            <person name="Burki F."/>
            <person name="Gruber A."/>
            <person name="Irimia M."/>
            <person name="Maruyama S."/>
            <person name="Arias M.C."/>
            <person name="Ball S.G."/>
            <person name="Gile G.H."/>
            <person name="Hirakawa Y."/>
            <person name="Hopkins J.F."/>
            <person name="Kuo A."/>
            <person name="Rensing S.A."/>
            <person name="Schmutz J."/>
            <person name="Symeonidi A."/>
            <person name="Elias M."/>
            <person name="Eveleigh R.J."/>
            <person name="Herman E.K."/>
            <person name="Klute M.J."/>
            <person name="Nakayama T."/>
            <person name="Obornik M."/>
            <person name="Reyes-Prieto A."/>
            <person name="Armbrust E.V."/>
            <person name="Aves S.J."/>
            <person name="Beiko R.G."/>
            <person name="Coutinho P."/>
            <person name="Dacks J.B."/>
            <person name="Durnford D.G."/>
            <person name="Fast N.M."/>
            <person name="Green B.R."/>
            <person name="Grisdale C.J."/>
            <person name="Hempel F."/>
            <person name="Henrissat B."/>
            <person name="Hoppner M.P."/>
            <person name="Ishida K."/>
            <person name="Kim E."/>
            <person name="Koreny L."/>
            <person name="Kroth P.G."/>
            <person name="Liu Y."/>
            <person name="Malik S.B."/>
            <person name="Maier U.G."/>
            <person name="McRose D."/>
            <person name="Mock T."/>
            <person name="Neilson J.A."/>
            <person name="Onodera N.T."/>
            <person name="Poole A.M."/>
            <person name="Pritham E.J."/>
            <person name="Richards T.A."/>
            <person name="Rocap G."/>
            <person name="Roy S.W."/>
            <person name="Sarai C."/>
            <person name="Schaack S."/>
            <person name="Shirato S."/>
            <person name="Slamovits C.H."/>
            <person name="Spencer D.F."/>
            <person name="Suzuki S."/>
            <person name="Worden A.Z."/>
            <person name="Zauner S."/>
            <person name="Barry K."/>
            <person name="Bell C."/>
            <person name="Bharti A.K."/>
            <person name="Crow J.A."/>
            <person name="Grimwood J."/>
            <person name="Kramer R."/>
            <person name="Lindquist E."/>
            <person name="Lucas S."/>
            <person name="Salamov A."/>
            <person name="McFadden G.I."/>
            <person name="Lane C.E."/>
            <person name="Keeling P.J."/>
            <person name="Gray M.W."/>
            <person name="Grigoriev I.V."/>
            <person name="Archibald J.M."/>
        </authorList>
    </citation>
    <scope>NUCLEOTIDE SEQUENCE</scope>
    <source>
        <strain evidence="3 5">CCMP2712</strain>
    </source>
</reference>
<evidence type="ECO:0008006" key="6">
    <source>
        <dbReference type="Google" id="ProtNLM"/>
    </source>
</evidence>
<protein>
    <recommendedName>
        <fullName evidence="6">Right handed beta helix domain-containing protein</fullName>
    </recommendedName>
</protein>
<feature type="region of interest" description="Disordered" evidence="2">
    <location>
        <begin position="370"/>
        <end position="399"/>
    </location>
</feature>
<dbReference type="GeneID" id="17306410"/>
<proteinExistence type="predicted"/>
<feature type="coiled-coil region" evidence="1">
    <location>
        <begin position="67"/>
        <end position="264"/>
    </location>
</feature>
<feature type="compositionally biased region" description="Basic and acidic residues" evidence="2">
    <location>
        <begin position="600"/>
        <end position="611"/>
    </location>
</feature>
<dbReference type="EnsemblProtists" id="EKX49542">
    <property type="protein sequence ID" value="EKX49542"/>
    <property type="gene ID" value="GUITHDRAFT_135755"/>
</dbReference>
<dbReference type="RefSeq" id="XP_005836522.1">
    <property type="nucleotide sequence ID" value="XM_005836465.1"/>
</dbReference>
<evidence type="ECO:0000313" key="4">
    <source>
        <dbReference type="EnsemblProtists" id="EKX49542"/>
    </source>
</evidence>
<keyword evidence="1" id="KW-0175">Coiled coil</keyword>
<reference evidence="5" key="2">
    <citation type="submission" date="2012-11" db="EMBL/GenBank/DDBJ databases">
        <authorList>
            <person name="Kuo A."/>
            <person name="Curtis B.A."/>
            <person name="Tanifuji G."/>
            <person name="Burki F."/>
            <person name="Gruber A."/>
            <person name="Irimia M."/>
            <person name="Maruyama S."/>
            <person name="Arias M.C."/>
            <person name="Ball S.G."/>
            <person name="Gile G.H."/>
            <person name="Hirakawa Y."/>
            <person name="Hopkins J.F."/>
            <person name="Rensing S.A."/>
            <person name="Schmutz J."/>
            <person name="Symeonidi A."/>
            <person name="Elias M."/>
            <person name="Eveleigh R.J."/>
            <person name="Herman E.K."/>
            <person name="Klute M.J."/>
            <person name="Nakayama T."/>
            <person name="Obornik M."/>
            <person name="Reyes-Prieto A."/>
            <person name="Armbrust E.V."/>
            <person name="Aves S.J."/>
            <person name="Beiko R.G."/>
            <person name="Coutinho P."/>
            <person name="Dacks J.B."/>
            <person name="Durnford D.G."/>
            <person name="Fast N.M."/>
            <person name="Green B.R."/>
            <person name="Grisdale C."/>
            <person name="Hempe F."/>
            <person name="Henrissat B."/>
            <person name="Hoppner M.P."/>
            <person name="Ishida K.-I."/>
            <person name="Kim E."/>
            <person name="Koreny L."/>
            <person name="Kroth P.G."/>
            <person name="Liu Y."/>
            <person name="Malik S.-B."/>
            <person name="Maier U.G."/>
            <person name="McRose D."/>
            <person name="Mock T."/>
            <person name="Neilson J.A."/>
            <person name="Onodera N.T."/>
            <person name="Poole A.M."/>
            <person name="Pritham E.J."/>
            <person name="Richards T.A."/>
            <person name="Rocap G."/>
            <person name="Roy S.W."/>
            <person name="Sarai C."/>
            <person name="Schaack S."/>
            <person name="Shirato S."/>
            <person name="Slamovits C.H."/>
            <person name="Spencer D.F."/>
            <person name="Suzuki S."/>
            <person name="Worden A.Z."/>
            <person name="Zauner S."/>
            <person name="Barry K."/>
            <person name="Bell C."/>
            <person name="Bharti A.K."/>
            <person name="Crow J.A."/>
            <person name="Grimwood J."/>
            <person name="Kramer R."/>
            <person name="Lindquist E."/>
            <person name="Lucas S."/>
            <person name="Salamov A."/>
            <person name="McFadden G.I."/>
            <person name="Lane C.E."/>
            <person name="Keeling P.J."/>
            <person name="Gray M.W."/>
            <person name="Grigoriev I.V."/>
            <person name="Archibald J.M."/>
        </authorList>
    </citation>
    <scope>NUCLEOTIDE SEQUENCE</scope>
    <source>
        <strain evidence="5">CCMP2712</strain>
    </source>
</reference>
<sequence>MTLIKASAEYLNVNLHEAELSFQREEKEAFEAEQRAMKEKMEYEASLLQKKVGRPEDPCPDVNNLELREAEEAAVDYQKELQEAKDAEEFLRVKKKEKQNLKRSLASLQRLANEAEVAANEAEVRSAADDNNDSLKKESDRLRIQAIIARNRETLALEALQEAEKEVQAAELIAIKERLEADEAQRRAEKELREAEEAKLRAIKERQEADEARARYEKERREYEEAYTNMLREQQEFEEAKIKAEKERREAEAAKRQMETAMVLMTSQQCVSKSLEAQRLVSRGLKIIPDDYKTLEVLPPTTIPPNAAQGRDSELPDRRRRGWDAGGFCPERSTRGFPPHPVSDDHKVFIEWRETPTRRKWRSRMAASEDWADPHSAQSGGADLRGGWGRPRGLPDPVRKVGTEADKVMTTWAGEGSGTIENVRVGSSNCSTIFVGGGEWGISRCSLVVHTTISGLNEDRQARTGVLTHDNSEARLSDCVVCFCSSSALSLSDASAMRLERCRVHDSKSLIDRDRRGRNQTCELELRNCHVDCEKGIDMSSSHLRERGTSCLTAASRALSIPVAMSAVPAWLQAPDIVSSVMVDHDRRRAGGQVVYGDLARDEMQHDESGRPLRSPTSWIREGPTTPAEGGRREPGQVTSKAFGSGQMIGRLQKRATKACRASAREPLPFDIQHPWRMSEDWLHLHVLPQKFVTILKAAATWLACLLWKNNQEAAAISCDVT</sequence>
<reference evidence="4" key="3">
    <citation type="submission" date="2015-06" db="UniProtKB">
        <authorList>
            <consortium name="EnsemblProtists"/>
        </authorList>
    </citation>
    <scope>IDENTIFICATION</scope>
</reference>
<evidence type="ECO:0000256" key="1">
    <source>
        <dbReference type="SAM" id="Coils"/>
    </source>
</evidence>
<organism evidence="3">
    <name type="scientific">Guillardia theta (strain CCMP2712)</name>
    <name type="common">Cryptophyte</name>
    <dbReference type="NCBI Taxonomy" id="905079"/>
    <lineage>
        <taxon>Eukaryota</taxon>
        <taxon>Cryptophyceae</taxon>
        <taxon>Pyrenomonadales</taxon>
        <taxon>Geminigeraceae</taxon>
        <taxon>Guillardia</taxon>
    </lineage>
</organism>